<dbReference type="PANTHER" id="PTHR43433">
    <property type="entry name" value="HYDROLASE, ALPHA/BETA FOLD FAMILY PROTEIN"/>
    <property type="match status" value="1"/>
</dbReference>
<dbReference type="OrthoDB" id="8119704at2759"/>
<feature type="domain" description="AB hydrolase-1" evidence="1">
    <location>
        <begin position="27"/>
        <end position="220"/>
    </location>
</feature>
<reference evidence="2 3" key="1">
    <citation type="submission" date="2019-03" db="EMBL/GenBank/DDBJ databases">
        <title>Sequencing 23 genomes of Wallemia ichthyophaga.</title>
        <authorList>
            <person name="Gostincar C."/>
        </authorList>
    </citation>
    <scope>NUCLEOTIDE SEQUENCE [LARGE SCALE GENOMIC DNA]</scope>
    <source>
        <strain evidence="2 3">EXF-5753</strain>
    </source>
</reference>
<protein>
    <recommendedName>
        <fullName evidence="1">AB hydrolase-1 domain-containing protein</fullName>
    </recommendedName>
</protein>
<dbReference type="InterPro" id="IPR029058">
    <property type="entry name" value="AB_hydrolase_fold"/>
</dbReference>
<evidence type="ECO:0000313" key="2">
    <source>
        <dbReference type="EMBL" id="TIA86981.1"/>
    </source>
</evidence>
<dbReference type="Pfam" id="PF00561">
    <property type="entry name" value="Abhydrolase_1"/>
    <property type="match status" value="1"/>
</dbReference>
<gene>
    <name evidence="2" type="ORF">E3P99_03469</name>
</gene>
<dbReference type="InterPro" id="IPR050471">
    <property type="entry name" value="AB_hydrolase"/>
</dbReference>
<comment type="caution">
    <text evidence="2">The sequence shown here is derived from an EMBL/GenBank/DDBJ whole genome shotgun (WGS) entry which is preliminary data.</text>
</comment>
<evidence type="ECO:0000313" key="3">
    <source>
        <dbReference type="Proteomes" id="UP000310189"/>
    </source>
</evidence>
<dbReference type="PANTHER" id="PTHR43433:SF5">
    <property type="entry name" value="AB HYDROLASE-1 DOMAIN-CONTAINING PROTEIN"/>
    <property type="match status" value="1"/>
</dbReference>
<dbReference type="SUPFAM" id="SSF53474">
    <property type="entry name" value="alpha/beta-Hydrolases"/>
    <property type="match status" value="1"/>
</dbReference>
<dbReference type="InterPro" id="IPR000073">
    <property type="entry name" value="AB_hydrolase_1"/>
</dbReference>
<evidence type="ECO:0000259" key="1">
    <source>
        <dbReference type="Pfam" id="PF00561"/>
    </source>
</evidence>
<organism evidence="2 3">
    <name type="scientific">Wallemia hederae</name>
    <dbReference type="NCBI Taxonomy" id="1540922"/>
    <lineage>
        <taxon>Eukaryota</taxon>
        <taxon>Fungi</taxon>
        <taxon>Dikarya</taxon>
        <taxon>Basidiomycota</taxon>
        <taxon>Wallemiomycotina</taxon>
        <taxon>Wallemiomycetes</taxon>
        <taxon>Wallemiales</taxon>
        <taxon>Wallemiaceae</taxon>
        <taxon>Wallemia</taxon>
    </lineage>
</organism>
<keyword evidence="3" id="KW-1185">Reference proteome</keyword>
<accession>A0A4T0FFP8</accession>
<dbReference type="Proteomes" id="UP000310189">
    <property type="component" value="Unassembled WGS sequence"/>
</dbReference>
<sequence>MTEKQINLKDGSIIAYNDFNPSSTKTPLVMIQGMTGIKGDWIDTARDLAKLGDRRVIIYDHREIGSSHGDISSMTMSTLAADMVELVEKLGMTDVHLLGFSMGGMVAQTALLSEKRAFNIRKVVLAASALTFPPASQLPVDDIETVQQFTRKAFDEEWIAANSERLNRMMESCATERRPIPTMQAQARALGGCDTTQLFRDKDYAGRVYVLHGKRDALIPFAKAQHTLNTIQGSQLVKLPNDSLEFGHLFNFYFSSQIWSDALEACLVD</sequence>
<dbReference type="EMBL" id="SPNW01000069">
    <property type="protein sequence ID" value="TIA86981.1"/>
    <property type="molecule type" value="Genomic_DNA"/>
</dbReference>
<dbReference type="AlphaFoldDB" id="A0A4T0FFP8"/>
<name>A0A4T0FFP8_9BASI</name>
<dbReference type="Gene3D" id="3.40.50.1820">
    <property type="entry name" value="alpha/beta hydrolase"/>
    <property type="match status" value="1"/>
</dbReference>
<proteinExistence type="predicted"/>